<dbReference type="Gramene" id="Aco002334.1.mrna1">
    <property type="protein sequence ID" value="Aco002334.1.mrna1"/>
    <property type="gene ID" value="Aco002334.1.path1"/>
</dbReference>
<dbReference type="GO" id="GO:0010218">
    <property type="term" value="P:response to far red light"/>
    <property type="evidence" value="ECO:0007669"/>
    <property type="project" value="EnsemblPlants"/>
</dbReference>
<dbReference type="Proteomes" id="UP000515123">
    <property type="component" value="Linkage group 4"/>
</dbReference>
<dbReference type="RefSeq" id="XP_020087110.1">
    <property type="nucleotide sequence ID" value="XM_020231521.1"/>
</dbReference>
<dbReference type="GO" id="GO:0016810">
    <property type="term" value="F:hydrolase activity, acting on carbon-nitrogen (but not peptide) bonds"/>
    <property type="evidence" value="ECO:0007669"/>
    <property type="project" value="InterPro"/>
</dbReference>
<reference evidence="2" key="1">
    <citation type="journal article" date="2015" name="Nat. Genet.">
        <title>The pineapple genome and the evolution of CAM photosynthesis.</title>
        <authorList>
            <person name="Ming R."/>
            <person name="VanBuren R."/>
            <person name="Wai C.M."/>
            <person name="Tang H."/>
            <person name="Schatz M.C."/>
            <person name="Bowers J.E."/>
            <person name="Lyons E."/>
            <person name="Wang M.L."/>
            <person name="Chen J."/>
            <person name="Biggers E."/>
            <person name="Zhang J."/>
            <person name="Huang L."/>
            <person name="Zhang L."/>
            <person name="Miao W."/>
            <person name="Zhang J."/>
            <person name="Ye Z."/>
            <person name="Miao C."/>
            <person name="Lin Z."/>
            <person name="Wang H."/>
            <person name="Zhou H."/>
            <person name="Yim W.C."/>
            <person name="Priest H.D."/>
            <person name="Zheng C."/>
            <person name="Woodhouse M."/>
            <person name="Edger P.P."/>
            <person name="Guyot R."/>
            <person name="Guo H.B."/>
            <person name="Guo H."/>
            <person name="Zheng G."/>
            <person name="Singh R."/>
            <person name="Sharma A."/>
            <person name="Min X."/>
            <person name="Zheng Y."/>
            <person name="Lee H."/>
            <person name="Gurtowski J."/>
            <person name="Sedlazeck F.J."/>
            <person name="Harkess A."/>
            <person name="McKain M.R."/>
            <person name="Liao Z."/>
            <person name="Fang J."/>
            <person name="Liu J."/>
            <person name="Zhang X."/>
            <person name="Zhang Q."/>
            <person name="Hu W."/>
            <person name="Qin Y."/>
            <person name="Wang K."/>
            <person name="Chen L.Y."/>
            <person name="Shirley N."/>
            <person name="Lin Y.R."/>
            <person name="Liu L.Y."/>
            <person name="Hernandez A.G."/>
            <person name="Wright C.L."/>
            <person name="Bulone V."/>
            <person name="Tuskan G.A."/>
            <person name="Heath K."/>
            <person name="Zee F."/>
            <person name="Moore P.H."/>
            <person name="Sunkar R."/>
            <person name="Leebens-Mack J.H."/>
            <person name="Mockler T."/>
            <person name="Bennetzen J.L."/>
            <person name="Freeling M."/>
            <person name="Sankoff D."/>
            <person name="Paterson A.H."/>
            <person name="Zhu X."/>
            <person name="Yang X."/>
            <person name="Smith J.A."/>
            <person name="Cushman J.C."/>
            <person name="Paull R.E."/>
            <person name="Yu Q."/>
        </authorList>
    </citation>
    <scope>NUCLEOTIDE SEQUENCE [LARGE SCALE GENOMIC DNA]</scope>
    <source>
        <strain evidence="2">cv. F153</strain>
    </source>
</reference>
<organism evidence="2 3">
    <name type="scientific">Ananas comosus</name>
    <name type="common">Pineapple</name>
    <name type="synonym">Ananas ananas</name>
    <dbReference type="NCBI Taxonomy" id="4615"/>
    <lineage>
        <taxon>Eukaryota</taxon>
        <taxon>Viridiplantae</taxon>
        <taxon>Streptophyta</taxon>
        <taxon>Embryophyta</taxon>
        <taxon>Tracheophyta</taxon>
        <taxon>Spermatophyta</taxon>
        <taxon>Magnoliopsida</taxon>
        <taxon>Liliopsida</taxon>
        <taxon>Poales</taxon>
        <taxon>Bromeliaceae</taxon>
        <taxon>Bromelioideae</taxon>
        <taxon>Ananas</taxon>
    </lineage>
</organism>
<evidence type="ECO:0000313" key="3">
    <source>
        <dbReference type="RefSeq" id="XP_020087110.1"/>
    </source>
</evidence>
<dbReference type="Gene3D" id="3.20.20.140">
    <property type="entry name" value="Metal-dependent hydrolases"/>
    <property type="match status" value="1"/>
</dbReference>
<reference evidence="3" key="2">
    <citation type="submission" date="2025-08" db="UniProtKB">
        <authorList>
            <consortium name="RefSeq"/>
        </authorList>
    </citation>
    <scope>IDENTIFICATION</scope>
    <source>
        <tissue evidence="3">Leaf</tissue>
    </source>
</reference>
<dbReference type="GO" id="GO:0009845">
    <property type="term" value="P:seed germination"/>
    <property type="evidence" value="ECO:0007669"/>
    <property type="project" value="EnsemblPlants"/>
</dbReference>
<name>A0A6P5F169_ANACO</name>
<dbReference type="GeneID" id="109709338"/>
<dbReference type="AlphaFoldDB" id="A0A6P5F169"/>
<accession>A0A6P5F169</accession>
<dbReference type="Gene3D" id="3.10.310.70">
    <property type="match status" value="1"/>
</dbReference>
<dbReference type="SUPFAM" id="SSF51338">
    <property type="entry name" value="Composite domain of metallo-dependent hydrolases"/>
    <property type="match status" value="1"/>
</dbReference>
<dbReference type="CDD" id="cd01300">
    <property type="entry name" value="YtcJ_like"/>
    <property type="match status" value="1"/>
</dbReference>
<dbReference type="GO" id="GO:0048471">
    <property type="term" value="C:perinuclear region of cytoplasm"/>
    <property type="evidence" value="ECO:0007669"/>
    <property type="project" value="EnsemblPlants"/>
</dbReference>
<dbReference type="InterPro" id="IPR013108">
    <property type="entry name" value="Amidohydro_3"/>
</dbReference>
<dbReference type="Pfam" id="PF07969">
    <property type="entry name" value="Amidohydro_3"/>
    <property type="match status" value="1"/>
</dbReference>
<feature type="domain" description="Amidohydrolase 3" evidence="1">
    <location>
        <begin position="92"/>
        <end position="576"/>
    </location>
</feature>
<dbReference type="Gene3D" id="2.30.40.10">
    <property type="entry name" value="Urease, subunit C, domain 1"/>
    <property type="match status" value="1"/>
</dbReference>
<dbReference type="GO" id="GO:0009704">
    <property type="term" value="P:de-etiolation"/>
    <property type="evidence" value="ECO:0007669"/>
    <property type="project" value="EnsemblPlants"/>
</dbReference>
<proteinExistence type="predicted"/>
<evidence type="ECO:0000313" key="2">
    <source>
        <dbReference type="Proteomes" id="UP000515123"/>
    </source>
</evidence>
<dbReference type="PANTHER" id="PTHR22642:SF2">
    <property type="entry name" value="PROTEIN LONG AFTER FAR-RED 3"/>
    <property type="match status" value="1"/>
</dbReference>
<gene>
    <name evidence="3" type="primary">LOC109709338</name>
</gene>
<keyword evidence="2" id="KW-1185">Reference proteome</keyword>
<dbReference type="OrthoDB" id="3501663at2759"/>
<dbReference type="SUPFAM" id="SSF51556">
    <property type="entry name" value="Metallo-dependent hydrolases"/>
    <property type="match status" value="1"/>
</dbReference>
<dbReference type="InterPro" id="IPR033932">
    <property type="entry name" value="YtcJ-like"/>
</dbReference>
<dbReference type="PANTHER" id="PTHR22642">
    <property type="entry name" value="IMIDAZOLONEPROPIONASE"/>
    <property type="match status" value="1"/>
</dbReference>
<dbReference type="InterPro" id="IPR032466">
    <property type="entry name" value="Metal_Hydrolase"/>
</dbReference>
<sequence>MATGGNLLIFLSAAAAALSAVILFPAINSSFAGSVLKWGRTYADVVVTNATIYTCDSALPFADSMAIRSGRILRLGTYSSLKDLVGCNTNELNLNGKVVMPGFIDSHVHLIFGGLQMGQVELRNIKHKDDFVRKVKQAVRDKLPGQWILGGGWNNDFWGGDLPNASWLDDITPNNPVWLSRMDGHMGVANSLALKIAGITRNSDDPVGGSIIKTTEGVPTGLLVDSAMKLVRFVIPEVSIHEKRDALMRASRHALMRGVTTVVDMGRYLPGASADPVWHDLSDVYRWADSSEKMMIRVCLFFPLPSWSRLVDLMQETGHAISQWVHLGGVKAFLDGSVGSNSALFYEPYEDDTSNSGLKVTNLDWLLNATLESDRSGLQVAIHAIGDKANDMVLDMFNSVASVHGMRDRRFRIEHAQHLAPGTAKRFGQQRVIASVQPDHLLDDANSAGKKLGEDRALRSSYLFKSLLDAGTHLAFGSDWPVADVNPLGSIRTALYRVPPGWESAWNPSESVALNDAIKAQTISAAYACFLDHSLGSLSPGKYADFVVLPAGSWDELVNELPSSVLATYVNGKQAYP</sequence>
<protein>
    <submittedName>
        <fullName evidence="3">Uncharacterized protein LOC109709338</fullName>
    </submittedName>
</protein>
<evidence type="ECO:0000259" key="1">
    <source>
        <dbReference type="Pfam" id="PF07969"/>
    </source>
</evidence>
<dbReference type="InterPro" id="IPR011059">
    <property type="entry name" value="Metal-dep_hydrolase_composite"/>
</dbReference>